<dbReference type="AlphaFoldDB" id="A0AAE1HIG0"/>
<name>A0AAE1HIG0_9NEOP</name>
<keyword evidence="5" id="KW-0732">Signal</keyword>
<dbReference type="PANTHER" id="PTHR11610">
    <property type="entry name" value="LIPASE"/>
    <property type="match status" value="1"/>
</dbReference>
<evidence type="ECO:0000256" key="1">
    <source>
        <dbReference type="ARBA" id="ARBA00004613"/>
    </source>
</evidence>
<accession>A0AAE1HIG0</accession>
<reference evidence="7" key="2">
    <citation type="journal article" date="2023" name="BMC Genomics">
        <title>Pest status, molecular evolution, and epigenetic factors derived from the genome assembly of Frankliniella fusca, a thysanopteran phytovirus vector.</title>
        <authorList>
            <person name="Catto M.A."/>
            <person name="Labadie P.E."/>
            <person name="Jacobson A.L."/>
            <person name="Kennedy G.G."/>
            <person name="Srinivasan R."/>
            <person name="Hunt B.G."/>
        </authorList>
    </citation>
    <scope>NUCLEOTIDE SEQUENCE</scope>
    <source>
        <strain evidence="7">PL_HMW_Pooled</strain>
    </source>
</reference>
<dbReference type="Gene3D" id="3.40.50.1820">
    <property type="entry name" value="alpha/beta hydrolase"/>
    <property type="match status" value="1"/>
</dbReference>
<dbReference type="SUPFAM" id="SSF53474">
    <property type="entry name" value="alpha/beta-Hydrolases"/>
    <property type="match status" value="1"/>
</dbReference>
<organism evidence="7 8">
    <name type="scientific">Frankliniella fusca</name>
    <dbReference type="NCBI Taxonomy" id="407009"/>
    <lineage>
        <taxon>Eukaryota</taxon>
        <taxon>Metazoa</taxon>
        <taxon>Ecdysozoa</taxon>
        <taxon>Arthropoda</taxon>
        <taxon>Hexapoda</taxon>
        <taxon>Insecta</taxon>
        <taxon>Pterygota</taxon>
        <taxon>Neoptera</taxon>
        <taxon>Paraneoptera</taxon>
        <taxon>Thysanoptera</taxon>
        <taxon>Terebrantia</taxon>
        <taxon>Thripoidea</taxon>
        <taxon>Thripidae</taxon>
        <taxon>Frankliniella</taxon>
    </lineage>
</organism>
<dbReference type="InterPro" id="IPR000734">
    <property type="entry name" value="TAG_lipase"/>
</dbReference>
<comment type="subcellular location">
    <subcellularLocation>
        <location evidence="1">Secreted</location>
    </subcellularLocation>
</comment>
<dbReference type="Proteomes" id="UP001219518">
    <property type="component" value="Unassembled WGS sequence"/>
</dbReference>
<evidence type="ECO:0000313" key="7">
    <source>
        <dbReference type="EMBL" id="KAK3921939.1"/>
    </source>
</evidence>
<evidence type="ECO:0000259" key="6">
    <source>
        <dbReference type="Pfam" id="PF00151"/>
    </source>
</evidence>
<dbReference type="GO" id="GO:0005615">
    <property type="term" value="C:extracellular space"/>
    <property type="evidence" value="ECO:0007669"/>
    <property type="project" value="TreeGrafter"/>
</dbReference>
<feature type="chain" id="PRO_5041901917" evidence="5">
    <location>
        <begin position="27"/>
        <end position="205"/>
    </location>
</feature>
<dbReference type="InterPro" id="IPR013818">
    <property type="entry name" value="Lipase"/>
</dbReference>
<evidence type="ECO:0000256" key="2">
    <source>
        <dbReference type="ARBA" id="ARBA00010701"/>
    </source>
</evidence>
<feature type="signal peptide" evidence="5">
    <location>
        <begin position="1"/>
        <end position="26"/>
    </location>
</feature>
<evidence type="ECO:0000313" key="8">
    <source>
        <dbReference type="Proteomes" id="UP001219518"/>
    </source>
</evidence>
<evidence type="ECO:0000256" key="4">
    <source>
        <dbReference type="RuleBase" id="RU004262"/>
    </source>
</evidence>
<keyword evidence="8" id="KW-1185">Reference proteome</keyword>
<proteinExistence type="inferred from homology"/>
<dbReference type="EMBL" id="JAHWGI010001056">
    <property type="protein sequence ID" value="KAK3921939.1"/>
    <property type="molecule type" value="Genomic_DNA"/>
</dbReference>
<feature type="domain" description="Lipase" evidence="6">
    <location>
        <begin position="64"/>
        <end position="205"/>
    </location>
</feature>
<feature type="non-terminal residue" evidence="7">
    <location>
        <position position="1"/>
    </location>
</feature>
<comment type="caution">
    <text evidence="7">The sequence shown here is derived from an EMBL/GenBank/DDBJ whole genome shotgun (WGS) entry which is preliminary data.</text>
</comment>
<sequence>MAITTKLSSAAVLLIAVLTFFSAVDAGRASRGVSWADWSRRDGVPVHVKQLEQLSDADSDEEYYRKGIRFELYTIQNPEEPELMDIYSSEIPETTLFDPRRPTKVAVHGWQSNSHGLIQLRSAFLAVGDVNFISVNWADIDTIVYPLSSYHVPLIGQRVAYLLDFLRLMYGVPLSSVHVIGHSLGAHISGLAGSMTEWGKVGRIT</sequence>
<keyword evidence="3" id="KW-0964">Secreted</keyword>
<protein>
    <submittedName>
        <fullName evidence="7">Pancreatic triacylglycerol lipase</fullName>
    </submittedName>
</protein>
<dbReference type="InterPro" id="IPR029058">
    <property type="entry name" value="AB_hydrolase_fold"/>
</dbReference>
<dbReference type="PRINTS" id="PR00821">
    <property type="entry name" value="TAGLIPASE"/>
</dbReference>
<evidence type="ECO:0000256" key="3">
    <source>
        <dbReference type="ARBA" id="ARBA00022525"/>
    </source>
</evidence>
<gene>
    <name evidence="7" type="ORF">KUF71_011115</name>
</gene>
<evidence type="ECO:0000256" key="5">
    <source>
        <dbReference type="SAM" id="SignalP"/>
    </source>
</evidence>
<dbReference type="Pfam" id="PF00151">
    <property type="entry name" value="Lipase"/>
    <property type="match status" value="1"/>
</dbReference>
<reference evidence="7" key="1">
    <citation type="submission" date="2021-07" db="EMBL/GenBank/DDBJ databases">
        <authorList>
            <person name="Catto M.A."/>
            <person name="Jacobson A."/>
            <person name="Kennedy G."/>
            <person name="Labadie P."/>
            <person name="Hunt B.G."/>
            <person name="Srinivasan R."/>
        </authorList>
    </citation>
    <scope>NUCLEOTIDE SEQUENCE</scope>
    <source>
        <strain evidence="7">PL_HMW_Pooled</strain>
        <tissue evidence="7">Head</tissue>
    </source>
</reference>
<comment type="similarity">
    <text evidence="2 4">Belongs to the AB hydrolase superfamily. Lipase family.</text>
</comment>
<dbReference type="GO" id="GO:0016298">
    <property type="term" value="F:lipase activity"/>
    <property type="evidence" value="ECO:0007669"/>
    <property type="project" value="InterPro"/>
</dbReference>
<dbReference type="GO" id="GO:0016042">
    <property type="term" value="P:lipid catabolic process"/>
    <property type="evidence" value="ECO:0007669"/>
    <property type="project" value="TreeGrafter"/>
</dbReference>